<comment type="subcellular location">
    <subcellularLocation>
        <location evidence="1 7">Cell membrane</location>
        <topology evidence="1 7">Multi-pass membrane protein</topology>
    </subcellularLocation>
</comment>
<evidence type="ECO:0000256" key="2">
    <source>
        <dbReference type="ARBA" id="ARBA00022448"/>
    </source>
</evidence>
<dbReference type="Gene3D" id="1.10.3720.10">
    <property type="entry name" value="MetI-like"/>
    <property type="match status" value="1"/>
</dbReference>
<evidence type="ECO:0000313" key="8">
    <source>
        <dbReference type="EMBL" id="KLV26490.1"/>
    </source>
</evidence>
<proteinExistence type="inferred from homology"/>
<dbReference type="PANTHER" id="PTHR43744">
    <property type="entry name" value="ABC TRANSPORTER PERMEASE PROTEIN MG189-RELATED-RELATED"/>
    <property type="match status" value="1"/>
</dbReference>
<dbReference type="GeneID" id="56350745"/>
<gene>
    <name evidence="8" type="ORF">ABW02_10290</name>
</gene>
<keyword evidence="2 7" id="KW-0813">Transport</keyword>
<keyword evidence="3" id="KW-1003">Cell membrane</keyword>
<comment type="caution">
    <text evidence="8">The sequence shown here is derived from an EMBL/GenBank/DDBJ whole genome shotgun (WGS) entry which is preliminary data.</text>
</comment>
<protein>
    <submittedName>
        <fullName evidence="8">Sugar ABC transporter permease</fullName>
    </submittedName>
</protein>
<dbReference type="Pfam" id="PF00528">
    <property type="entry name" value="BPD_transp_1"/>
    <property type="match status" value="1"/>
</dbReference>
<feature type="transmembrane region" description="Helical" evidence="7">
    <location>
        <begin position="113"/>
        <end position="136"/>
    </location>
</feature>
<dbReference type="AlphaFoldDB" id="A0A0J1LC41"/>
<dbReference type="Proteomes" id="UP000036045">
    <property type="component" value="Unassembled WGS sequence"/>
</dbReference>
<keyword evidence="6 7" id="KW-0472">Membrane</keyword>
<name>A0A0J1LC41_NIACI</name>
<reference evidence="8 9" key="1">
    <citation type="submission" date="2015-05" db="EMBL/GenBank/DDBJ databases">
        <title>Whole genome sequence and identification of bacterial endophytes from Costus igneus.</title>
        <authorList>
            <person name="Lee Y.P."/>
            <person name="Gan H.M."/>
            <person name="Eng W."/>
            <person name="Wheatley M.S."/>
            <person name="Caraballo A."/>
            <person name="Polter S."/>
            <person name="Savka M.A."/>
            <person name="Hudson A.O."/>
        </authorList>
    </citation>
    <scope>NUCLEOTIDE SEQUENCE [LARGE SCALE GENOMIC DNA]</scope>
    <source>
        <strain evidence="8 9">RIT379</strain>
    </source>
</reference>
<evidence type="ECO:0000256" key="7">
    <source>
        <dbReference type="RuleBase" id="RU363032"/>
    </source>
</evidence>
<evidence type="ECO:0000313" key="9">
    <source>
        <dbReference type="Proteomes" id="UP000036045"/>
    </source>
</evidence>
<dbReference type="EMBL" id="LDPH01000008">
    <property type="protein sequence ID" value="KLV26490.1"/>
    <property type="molecule type" value="Genomic_DNA"/>
</dbReference>
<dbReference type="RefSeq" id="WP_047941915.1">
    <property type="nucleotide sequence ID" value="NZ_CP053989.1"/>
</dbReference>
<dbReference type="CDD" id="cd06261">
    <property type="entry name" value="TM_PBP2"/>
    <property type="match status" value="1"/>
</dbReference>
<accession>A0A0J1LC41</accession>
<evidence type="ECO:0000256" key="1">
    <source>
        <dbReference type="ARBA" id="ARBA00004651"/>
    </source>
</evidence>
<dbReference type="PROSITE" id="PS50928">
    <property type="entry name" value="ABC_TM1"/>
    <property type="match status" value="1"/>
</dbReference>
<keyword evidence="4 7" id="KW-0812">Transmembrane</keyword>
<dbReference type="PATRIC" id="fig|1397.4.peg.5368"/>
<evidence type="ECO:0000256" key="6">
    <source>
        <dbReference type="ARBA" id="ARBA00023136"/>
    </source>
</evidence>
<dbReference type="GO" id="GO:0005886">
    <property type="term" value="C:plasma membrane"/>
    <property type="evidence" value="ECO:0007669"/>
    <property type="project" value="UniProtKB-SubCell"/>
</dbReference>
<feature type="transmembrane region" description="Helical" evidence="7">
    <location>
        <begin position="78"/>
        <end position="101"/>
    </location>
</feature>
<dbReference type="OrthoDB" id="9771544at2"/>
<dbReference type="InterPro" id="IPR035906">
    <property type="entry name" value="MetI-like_sf"/>
</dbReference>
<dbReference type="PANTHER" id="PTHR43744:SF8">
    <property type="entry name" value="SN-GLYCEROL-3-PHOSPHATE TRANSPORT SYSTEM PERMEASE PROTEIN UGPE"/>
    <property type="match status" value="1"/>
</dbReference>
<evidence type="ECO:0000256" key="4">
    <source>
        <dbReference type="ARBA" id="ARBA00022692"/>
    </source>
</evidence>
<feature type="transmembrane region" description="Helical" evidence="7">
    <location>
        <begin position="188"/>
        <end position="214"/>
    </location>
</feature>
<sequence>MSKHDKRKRKKFSIGRLSIYLFLFIAAIVSLFPFYWMFVMATRPSAAYNSIPPTLTPGNMLVENFKKVLSQIDFFGGMWNSFILCLVVTIIVLLISSLAGFAFAKFRFPGRNIFFIAILVTMIIPPQLGLIPQYFLISKIGLLDTLQGVMIVSFLNPLGIFLMRQYISEGVPDELIEAAKLDGCSNFRIYWGIVLPIILPAFATLGIIVFTAVWGEFLWQFTVLRDPEMYTIQVALAQLGNTHNIDFGMILSGVFWATVPLLVIFLLFNRLFISSITEGSVK</sequence>
<evidence type="ECO:0000256" key="5">
    <source>
        <dbReference type="ARBA" id="ARBA00022989"/>
    </source>
</evidence>
<dbReference type="SUPFAM" id="SSF161098">
    <property type="entry name" value="MetI-like"/>
    <property type="match status" value="1"/>
</dbReference>
<dbReference type="GO" id="GO:0055085">
    <property type="term" value="P:transmembrane transport"/>
    <property type="evidence" value="ECO:0007669"/>
    <property type="project" value="InterPro"/>
</dbReference>
<feature type="transmembrane region" description="Helical" evidence="7">
    <location>
        <begin position="20"/>
        <end position="38"/>
    </location>
</feature>
<feature type="transmembrane region" description="Helical" evidence="7">
    <location>
        <begin position="247"/>
        <end position="268"/>
    </location>
</feature>
<comment type="similarity">
    <text evidence="7">Belongs to the binding-protein-dependent transport system permease family.</text>
</comment>
<evidence type="ECO:0000256" key="3">
    <source>
        <dbReference type="ARBA" id="ARBA00022475"/>
    </source>
</evidence>
<keyword evidence="9" id="KW-1185">Reference proteome</keyword>
<feature type="transmembrane region" description="Helical" evidence="7">
    <location>
        <begin position="148"/>
        <end position="167"/>
    </location>
</feature>
<keyword evidence="5 7" id="KW-1133">Transmembrane helix</keyword>
<dbReference type="InterPro" id="IPR000515">
    <property type="entry name" value="MetI-like"/>
</dbReference>
<organism evidence="8 9">
    <name type="scientific">Niallia circulans</name>
    <name type="common">Bacillus circulans</name>
    <dbReference type="NCBI Taxonomy" id="1397"/>
    <lineage>
        <taxon>Bacteria</taxon>
        <taxon>Bacillati</taxon>
        <taxon>Bacillota</taxon>
        <taxon>Bacilli</taxon>
        <taxon>Bacillales</taxon>
        <taxon>Bacillaceae</taxon>
        <taxon>Niallia</taxon>
    </lineage>
</organism>